<dbReference type="OrthoDB" id="424012at2759"/>
<dbReference type="PANTHER" id="PTHR10625">
    <property type="entry name" value="HISTONE DEACETYLASE HDAC1-RELATED"/>
    <property type="match status" value="1"/>
</dbReference>
<evidence type="ECO:0000313" key="4">
    <source>
        <dbReference type="EMBL" id="KAJ8427889.1"/>
    </source>
</evidence>
<organism evidence="4 5">
    <name type="scientific">Carnegiea gigantea</name>
    <dbReference type="NCBI Taxonomy" id="171969"/>
    <lineage>
        <taxon>Eukaryota</taxon>
        <taxon>Viridiplantae</taxon>
        <taxon>Streptophyta</taxon>
        <taxon>Embryophyta</taxon>
        <taxon>Tracheophyta</taxon>
        <taxon>Spermatophyta</taxon>
        <taxon>Magnoliopsida</taxon>
        <taxon>eudicotyledons</taxon>
        <taxon>Gunneridae</taxon>
        <taxon>Pentapetalae</taxon>
        <taxon>Caryophyllales</taxon>
        <taxon>Cactineae</taxon>
        <taxon>Cactaceae</taxon>
        <taxon>Cactoideae</taxon>
        <taxon>Echinocereeae</taxon>
        <taxon>Carnegiea</taxon>
    </lineage>
</organism>
<dbReference type="InterPro" id="IPR023801">
    <property type="entry name" value="His_deacetylse_dom"/>
</dbReference>
<dbReference type="Gene3D" id="3.40.800.20">
    <property type="entry name" value="Histone deacetylase domain"/>
    <property type="match status" value="2"/>
</dbReference>
<dbReference type="Pfam" id="PF00850">
    <property type="entry name" value="Hist_deacetyl"/>
    <property type="match status" value="1"/>
</dbReference>
<sequence length="174" mass="19834">MGREANSGRNDSVRQHVGLVYDERMCLRHTPDGNDNPECRDCIRVIWIKLRSVLKAVETVAKEDLDSALAIVRPSGHHAEENEPMAREGYNINVPWEHGHCGAPEYLAVWDHILIPVAKEFNPDMITIYVGFDAAICDPVVVLYHTLWLLCHDNHAKIRRQLVKGVVLRTQYAF</sequence>
<evidence type="ECO:0000256" key="1">
    <source>
        <dbReference type="ARBA" id="ARBA00022491"/>
    </source>
</evidence>
<dbReference type="SUPFAM" id="SSF52768">
    <property type="entry name" value="Arginase/deacetylase"/>
    <property type="match status" value="1"/>
</dbReference>
<comment type="caution">
    <text evidence="4">The sequence shown here is derived from an EMBL/GenBank/DDBJ whole genome shotgun (WGS) entry which is preliminary data.</text>
</comment>
<dbReference type="EMBL" id="JAKOGI010001077">
    <property type="protein sequence ID" value="KAJ8427889.1"/>
    <property type="molecule type" value="Genomic_DNA"/>
</dbReference>
<protein>
    <recommendedName>
        <fullName evidence="3">Histone deacetylase domain-containing protein</fullName>
    </recommendedName>
</protein>
<accession>A0A9Q1GYL0</accession>
<dbReference type="GO" id="GO:0000118">
    <property type="term" value="C:histone deacetylase complex"/>
    <property type="evidence" value="ECO:0007669"/>
    <property type="project" value="TreeGrafter"/>
</dbReference>
<evidence type="ECO:0000259" key="3">
    <source>
        <dbReference type="Pfam" id="PF00850"/>
    </source>
</evidence>
<dbReference type="Proteomes" id="UP001153076">
    <property type="component" value="Unassembled WGS sequence"/>
</dbReference>
<gene>
    <name evidence="4" type="ORF">Cgig2_007204</name>
</gene>
<keyword evidence="5" id="KW-1185">Reference proteome</keyword>
<reference evidence="4" key="1">
    <citation type="submission" date="2022-04" db="EMBL/GenBank/DDBJ databases">
        <title>Carnegiea gigantea Genome sequencing and assembly v2.</title>
        <authorList>
            <person name="Copetti D."/>
            <person name="Sanderson M.J."/>
            <person name="Burquez A."/>
            <person name="Wojciechowski M.F."/>
        </authorList>
    </citation>
    <scope>NUCLEOTIDE SEQUENCE</scope>
    <source>
        <strain evidence="4">SGP5-SGP5p</strain>
        <tissue evidence="4">Aerial part</tissue>
    </source>
</reference>
<dbReference type="AlphaFoldDB" id="A0A9Q1GYL0"/>
<keyword evidence="1" id="KW-0678">Repressor</keyword>
<dbReference type="PANTHER" id="PTHR10625:SF25">
    <property type="entry name" value="HISTONE DEACETYLASE 18-RELATED"/>
    <property type="match status" value="1"/>
</dbReference>
<dbReference type="GO" id="GO:0004407">
    <property type="term" value="F:histone deacetylase activity"/>
    <property type="evidence" value="ECO:0007669"/>
    <property type="project" value="TreeGrafter"/>
</dbReference>
<feature type="domain" description="Histone deacetylase" evidence="3">
    <location>
        <begin position="87"/>
        <end position="143"/>
    </location>
</feature>
<evidence type="ECO:0000313" key="5">
    <source>
        <dbReference type="Proteomes" id="UP001153076"/>
    </source>
</evidence>
<dbReference type="InterPro" id="IPR023696">
    <property type="entry name" value="Ureohydrolase_dom_sf"/>
</dbReference>
<evidence type="ECO:0000256" key="2">
    <source>
        <dbReference type="ARBA" id="ARBA00022853"/>
    </source>
</evidence>
<dbReference type="GO" id="GO:0005737">
    <property type="term" value="C:cytoplasm"/>
    <property type="evidence" value="ECO:0007669"/>
    <property type="project" value="TreeGrafter"/>
</dbReference>
<dbReference type="InterPro" id="IPR037138">
    <property type="entry name" value="His_deacetylse_dom_sf"/>
</dbReference>
<name>A0A9Q1GYL0_9CARY</name>
<dbReference type="GO" id="GO:0040029">
    <property type="term" value="P:epigenetic regulation of gene expression"/>
    <property type="evidence" value="ECO:0007669"/>
    <property type="project" value="TreeGrafter"/>
</dbReference>
<proteinExistence type="predicted"/>
<keyword evidence="2" id="KW-0156">Chromatin regulator</keyword>